<dbReference type="EMBL" id="LAZR01027155">
    <property type="protein sequence ID" value="KKL66589.1"/>
    <property type="molecule type" value="Genomic_DNA"/>
</dbReference>
<dbReference type="InterPro" id="IPR011990">
    <property type="entry name" value="TPR-like_helical_dom_sf"/>
</dbReference>
<proteinExistence type="predicted"/>
<gene>
    <name evidence="1" type="ORF">LCGC14_2143500</name>
</gene>
<name>A0A0F9DY05_9ZZZZ</name>
<dbReference type="AlphaFoldDB" id="A0A0F9DY05"/>
<reference evidence="1" key="1">
    <citation type="journal article" date="2015" name="Nature">
        <title>Complex archaea that bridge the gap between prokaryotes and eukaryotes.</title>
        <authorList>
            <person name="Spang A."/>
            <person name="Saw J.H."/>
            <person name="Jorgensen S.L."/>
            <person name="Zaremba-Niedzwiedzka K."/>
            <person name="Martijn J."/>
            <person name="Lind A.E."/>
            <person name="van Eijk R."/>
            <person name="Schleper C."/>
            <person name="Guy L."/>
            <person name="Ettema T.J."/>
        </authorList>
    </citation>
    <scope>NUCLEOTIDE SEQUENCE</scope>
</reference>
<evidence type="ECO:0000313" key="1">
    <source>
        <dbReference type="EMBL" id="KKL66589.1"/>
    </source>
</evidence>
<dbReference type="Gene3D" id="1.25.40.10">
    <property type="entry name" value="Tetratricopeptide repeat domain"/>
    <property type="match status" value="1"/>
</dbReference>
<accession>A0A0F9DY05</accession>
<protein>
    <recommendedName>
        <fullName evidence="2">Tetratricopeptide repeat-like domain-containing protein</fullName>
    </recommendedName>
</protein>
<comment type="caution">
    <text evidence="1">The sequence shown here is derived from an EMBL/GenBank/DDBJ whole genome shotgun (WGS) entry which is preliminary data.</text>
</comment>
<sequence length="177" mass="20201">MNRKQPSTRFSRFCSLACSISRSISPPRHFWPFSVRAILLAAGLLLAVANTVGEYRFGNALNAKDQPHAFLSLERAEAVWPFKFRVREGHALSYSNTNNIDPTLALEALNAGLENDPYSPSLLWNKAMQELRQGRVPEAWKIMKEFEKASNNWPEGAELLKIYRAVRLTNYSYGRRQ</sequence>
<dbReference type="SUPFAM" id="SSF48452">
    <property type="entry name" value="TPR-like"/>
    <property type="match status" value="1"/>
</dbReference>
<evidence type="ECO:0008006" key="2">
    <source>
        <dbReference type="Google" id="ProtNLM"/>
    </source>
</evidence>
<organism evidence="1">
    <name type="scientific">marine sediment metagenome</name>
    <dbReference type="NCBI Taxonomy" id="412755"/>
    <lineage>
        <taxon>unclassified sequences</taxon>
        <taxon>metagenomes</taxon>
        <taxon>ecological metagenomes</taxon>
    </lineage>
</organism>